<keyword evidence="3" id="KW-0732">Signal</keyword>
<dbReference type="Proteomes" id="UP000642014">
    <property type="component" value="Unassembled WGS sequence"/>
</dbReference>
<accession>A0AAV4KPS7</accession>
<evidence type="ECO:0000313" key="7">
    <source>
        <dbReference type="Proteomes" id="UP000642014"/>
    </source>
</evidence>
<dbReference type="EMBL" id="CP023693">
    <property type="protein sequence ID" value="QEV32559.1"/>
    <property type="molecule type" value="Genomic_DNA"/>
</dbReference>
<feature type="chain" id="PRO_5043371689" description="LPXTG cell wall anchor domain-containing protein" evidence="3">
    <location>
        <begin position="39"/>
        <end position="230"/>
    </location>
</feature>
<evidence type="ECO:0000256" key="1">
    <source>
        <dbReference type="SAM" id="MobiDB-lite"/>
    </source>
</evidence>
<evidence type="ECO:0000313" key="4">
    <source>
        <dbReference type="EMBL" id="GGR41438.1"/>
    </source>
</evidence>
<feature type="region of interest" description="Disordered" evidence="1">
    <location>
        <begin position="177"/>
        <end position="206"/>
    </location>
</feature>
<keyword evidence="2" id="KW-1133">Transmembrane helix</keyword>
<dbReference type="GeneID" id="95454205"/>
<dbReference type="InterPro" id="IPR047704">
    <property type="entry name" value="GPS-CTERM"/>
</dbReference>
<dbReference type="EMBL" id="BMSJ01000010">
    <property type="protein sequence ID" value="GGR41438.1"/>
    <property type="molecule type" value="Genomic_DNA"/>
</dbReference>
<keyword evidence="2" id="KW-0812">Transmembrane</keyword>
<evidence type="ECO:0008006" key="8">
    <source>
        <dbReference type="Google" id="ProtNLM"/>
    </source>
</evidence>
<feature type="signal peptide" evidence="3">
    <location>
        <begin position="1"/>
        <end position="38"/>
    </location>
</feature>
<reference evidence="4" key="3">
    <citation type="submission" date="2023-08" db="EMBL/GenBank/DDBJ databases">
        <authorList>
            <person name="Sun Q."/>
            <person name="Ohkuma M."/>
        </authorList>
    </citation>
    <scope>NUCLEOTIDE SEQUENCE</scope>
    <source>
        <strain evidence="4">JCM 4205</strain>
    </source>
</reference>
<dbReference type="NCBIfam" id="NF040681">
    <property type="entry name" value="GPS-CTERM"/>
    <property type="match status" value="1"/>
</dbReference>
<evidence type="ECO:0000313" key="5">
    <source>
        <dbReference type="EMBL" id="QEV32559.1"/>
    </source>
</evidence>
<keyword evidence="6" id="KW-1185">Reference proteome</keyword>
<dbReference type="NCBIfam" id="NF040672">
    <property type="entry name" value="SCO2322_fam"/>
    <property type="match status" value="1"/>
</dbReference>
<dbReference type="InterPro" id="IPR047703">
    <property type="entry name" value="SCO2322-like"/>
</dbReference>
<reference evidence="5 6" key="2">
    <citation type="submission" date="2017-09" db="EMBL/GenBank/DDBJ databases">
        <authorList>
            <person name="Lee N."/>
            <person name="Cho B.-K."/>
        </authorList>
    </citation>
    <scope>NUCLEOTIDE SEQUENCE [LARGE SCALE GENOMIC DNA]</scope>
    <source>
        <strain evidence="5 6">ATCC 19740</strain>
    </source>
</reference>
<name>A0AAV4KPS7_9ACTN</name>
<protein>
    <recommendedName>
        <fullName evidence="8">LPXTG cell wall anchor domain-containing protein</fullName>
    </recommendedName>
</protein>
<evidence type="ECO:0000313" key="6">
    <source>
        <dbReference type="Proteomes" id="UP000326029"/>
    </source>
</evidence>
<reference evidence="4 7" key="1">
    <citation type="journal article" date="2014" name="Int. J. Syst. Evol. Microbiol.">
        <title>Complete genome sequence of Corynebacterium casei LMG S-19264T (=DSM 44701T), isolated from a smear-ripened cheese.</title>
        <authorList>
            <consortium name="US DOE Joint Genome Institute (JGI-PGF)"/>
            <person name="Walter F."/>
            <person name="Albersmeier A."/>
            <person name="Kalinowski J."/>
            <person name="Ruckert C."/>
        </authorList>
    </citation>
    <scope>NUCLEOTIDE SEQUENCE [LARGE SCALE GENOMIC DNA]</scope>
    <source>
        <strain evidence="4 7">JCM 4205</strain>
    </source>
</reference>
<proteinExistence type="predicted"/>
<dbReference type="AlphaFoldDB" id="A0AAV4KPS7"/>
<sequence length="230" mass="22694">MTATAVGTPTARTTARVAGAAAGALLTLAGVAAAPAHAAGYRYWSYWESDGGKPWAYATQGPATARPADGDAVGFRFAVSKEADDTAKPTAAPDFTRICGNVAAKDGTKRIAVVVDFGGPADAPPGETPPTPRITTGCAQVRPDATGAEALAAVAKPLRYDSGAMLCGIAGHPARGCGEEVGEEPTASPAAAAKEKQDDGGGGPSVGVLAGGAAVLALGGAAIWKARRRG</sequence>
<gene>
    <name evidence="5" type="ORF">CP977_10525</name>
    <name evidence="4" type="ORF">GCM10010497_50890</name>
</gene>
<keyword evidence="2" id="KW-0472">Membrane</keyword>
<evidence type="ECO:0000256" key="3">
    <source>
        <dbReference type="SAM" id="SignalP"/>
    </source>
</evidence>
<dbReference type="Proteomes" id="UP000326029">
    <property type="component" value="Chromosome"/>
</dbReference>
<dbReference type="RefSeq" id="WP_152369976.1">
    <property type="nucleotide sequence ID" value="NZ_BMSJ01000010.1"/>
</dbReference>
<organism evidence="4 7">
    <name type="scientific">Streptomyces cinereoruber</name>
    <dbReference type="NCBI Taxonomy" id="67260"/>
    <lineage>
        <taxon>Bacteria</taxon>
        <taxon>Bacillati</taxon>
        <taxon>Actinomycetota</taxon>
        <taxon>Actinomycetes</taxon>
        <taxon>Kitasatosporales</taxon>
        <taxon>Streptomycetaceae</taxon>
        <taxon>Streptomyces</taxon>
    </lineage>
</organism>
<evidence type="ECO:0000256" key="2">
    <source>
        <dbReference type="SAM" id="Phobius"/>
    </source>
</evidence>
<feature type="transmembrane region" description="Helical" evidence="2">
    <location>
        <begin position="206"/>
        <end position="224"/>
    </location>
</feature>